<accession>A0AAQ3X503</accession>
<sequence>MGLCPKEEELEALDDDQLCLLSNKFWRLYSNRMSRRRGDKLQCYERAQEKYSAGKSDHKYKGEYTSDKKKGKYKGDKKKRQYFSKREFVKQYQKHAQERDRAFLASLSDCDGSSSDDDSEKKIIGHAGLCFFGDEIGYCTMAIKGDQAGSTDPGVCNSSSTEPKVSDDENEEDAMFVALKNQDHLLRVAAKDLRATNAKVATLEAELETLKSKLDCALNDLSVAKEACAAANEIECTDCQVRAIEIANLCAKHASNVDLLHSTTAALEELKARPTLLAKCDACPTLRKKLEETRAALRKSEKTASPTSVACSKCKDLGDLLDVLAIQKVQLKDENTYVRTILS</sequence>
<dbReference type="EMBL" id="CP144751">
    <property type="protein sequence ID" value="WVZ84715.1"/>
    <property type="molecule type" value="Genomic_DNA"/>
</dbReference>
<feature type="compositionally biased region" description="Basic and acidic residues" evidence="2">
    <location>
        <begin position="55"/>
        <end position="68"/>
    </location>
</feature>
<feature type="region of interest" description="Disordered" evidence="2">
    <location>
        <begin position="50"/>
        <end position="78"/>
    </location>
</feature>
<evidence type="ECO:0000256" key="1">
    <source>
        <dbReference type="SAM" id="Coils"/>
    </source>
</evidence>
<evidence type="ECO:0000313" key="3">
    <source>
        <dbReference type="EMBL" id="WVZ84715.1"/>
    </source>
</evidence>
<protein>
    <submittedName>
        <fullName evidence="3">Uncharacterized protein</fullName>
    </submittedName>
</protein>
<evidence type="ECO:0000256" key="2">
    <source>
        <dbReference type="SAM" id="MobiDB-lite"/>
    </source>
</evidence>
<dbReference type="AlphaFoldDB" id="A0AAQ3X503"/>
<keyword evidence="4" id="KW-1185">Reference proteome</keyword>
<proteinExistence type="predicted"/>
<feature type="region of interest" description="Disordered" evidence="2">
    <location>
        <begin position="148"/>
        <end position="169"/>
    </location>
</feature>
<gene>
    <name evidence="3" type="ORF">U9M48_031709</name>
</gene>
<organism evidence="3 4">
    <name type="scientific">Paspalum notatum var. saurae</name>
    <dbReference type="NCBI Taxonomy" id="547442"/>
    <lineage>
        <taxon>Eukaryota</taxon>
        <taxon>Viridiplantae</taxon>
        <taxon>Streptophyta</taxon>
        <taxon>Embryophyta</taxon>
        <taxon>Tracheophyta</taxon>
        <taxon>Spermatophyta</taxon>
        <taxon>Magnoliopsida</taxon>
        <taxon>Liliopsida</taxon>
        <taxon>Poales</taxon>
        <taxon>Poaceae</taxon>
        <taxon>PACMAD clade</taxon>
        <taxon>Panicoideae</taxon>
        <taxon>Andropogonodae</taxon>
        <taxon>Paspaleae</taxon>
        <taxon>Paspalinae</taxon>
        <taxon>Paspalum</taxon>
    </lineage>
</organism>
<feature type="coiled-coil region" evidence="1">
    <location>
        <begin position="186"/>
        <end position="227"/>
    </location>
</feature>
<dbReference type="Proteomes" id="UP001341281">
    <property type="component" value="Chromosome 07"/>
</dbReference>
<name>A0AAQ3X503_PASNO</name>
<keyword evidence="1" id="KW-0175">Coiled coil</keyword>
<evidence type="ECO:0000313" key="4">
    <source>
        <dbReference type="Proteomes" id="UP001341281"/>
    </source>
</evidence>
<feature type="compositionally biased region" description="Basic residues" evidence="2">
    <location>
        <begin position="69"/>
        <end position="78"/>
    </location>
</feature>
<reference evidence="3 4" key="1">
    <citation type="submission" date="2024-02" db="EMBL/GenBank/DDBJ databases">
        <title>High-quality chromosome-scale genome assembly of Pensacola bahiagrass (Paspalum notatum Flugge var. saurae).</title>
        <authorList>
            <person name="Vega J.M."/>
            <person name="Podio M."/>
            <person name="Orjuela J."/>
            <person name="Siena L.A."/>
            <person name="Pessino S.C."/>
            <person name="Combes M.C."/>
            <person name="Mariac C."/>
            <person name="Albertini E."/>
            <person name="Pupilli F."/>
            <person name="Ortiz J.P.A."/>
            <person name="Leblanc O."/>
        </authorList>
    </citation>
    <scope>NUCLEOTIDE SEQUENCE [LARGE SCALE GENOMIC DNA]</scope>
    <source>
        <strain evidence="3">R1</strain>
        <tissue evidence="3">Leaf</tissue>
    </source>
</reference>